<gene>
    <name evidence="1" type="ORF">H8R91_10375</name>
</gene>
<proteinExistence type="predicted"/>
<dbReference type="Proteomes" id="UP000636755">
    <property type="component" value="Unassembled WGS sequence"/>
</dbReference>
<evidence type="ECO:0000313" key="2">
    <source>
        <dbReference type="Proteomes" id="UP000636755"/>
    </source>
</evidence>
<protein>
    <submittedName>
        <fullName evidence="1">Uncharacterized protein</fullName>
    </submittedName>
</protein>
<dbReference type="Gene3D" id="3.30.1920.10">
    <property type="entry name" value="Baseplate protein-like domains - 2 layer sandwich fold"/>
    <property type="match status" value="1"/>
</dbReference>
<sequence length="308" mass="34325">MLKFKMTTHSGMLLLPSPVTVVYNSEFSVPADDVTVEFPYIKGCEDGDFLYGFDGENLVFKGQIDEIITKSSGKKITVKITARSMAGILLDNEAEPCIYFNASSSVIFERHLQPFGFNGYIGDNNPYFGYIKISKGMSQWQVLENYCVNKYGKKPRITGDGRVVLNGGINGEVLCFGNNESYRYISAESRIKRYKVISDVRLKVKQGNRYGSVIKNSLADTRLVRRRYVDALTGGGSVGTADRIISTSNGNAFEIELVCPYMLMCEVGNKATINDEVIGSYDGLYVHKIRYTADSKSEKTVITLKKEI</sequence>
<comment type="caution">
    <text evidence="1">The sequence shown here is derived from an EMBL/GenBank/DDBJ whole genome shotgun (WGS) entry which is preliminary data.</text>
</comment>
<evidence type="ECO:0000313" key="1">
    <source>
        <dbReference type="EMBL" id="MBC5728914.1"/>
    </source>
</evidence>
<accession>A0ABR7HMZ9</accession>
<dbReference type="Gene3D" id="3.55.50.10">
    <property type="entry name" value="Baseplate protein-like domains"/>
    <property type="match status" value="1"/>
</dbReference>
<dbReference type="SUPFAM" id="SSF69279">
    <property type="entry name" value="Phage tail proteins"/>
    <property type="match status" value="1"/>
</dbReference>
<dbReference type="Gene3D" id="2.30.300.10">
    <property type="entry name" value="Baseplate protein-like domain - beta roll fold"/>
    <property type="match status" value="1"/>
</dbReference>
<dbReference type="InterPro" id="IPR023399">
    <property type="entry name" value="Baseplate-like_2-layer_sand"/>
</dbReference>
<dbReference type="RefSeq" id="WP_186936059.1">
    <property type="nucleotide sequence ID" value="NZ_JACOPS010000005.1"/>
</dbReference>
<dbReference type="EMBL" id="JACOPS010000005">
    <property type="protein sequence ID" value="MBC5728914.1"/>
    <property type="molecule type" value="Genomic_DNA"/>
</dbReference>
<organism evidence="1 2">
    <name type="scientific">Ruminococcus intestinalis</name>
    <dbReference type="NCBI Taxonomy" id="2763066"/>
    <lineage>
        <taxon>Bacteria</taxon>
        <taxon>Bacillati</taxon>
        <taxon>Bacillota</taxon>
        <taxon>Clostridia</taxon>
        <taxon>Eubacteriales</taxon>
        <taxon>Oscillospiraceae</taxon>
        <taxon>Ruminococcus</taxon>
    </lineage>
</organism>
<name>A0ABR7HMZ9_9FIRM</name>
<reference evidence="1 2" key="1">
    <citation type="submission" date="2020-08" db="EMBL/GenBank/DDBJ databases">
        <title>Genome public.</title>
        <authorList>
            <person name="Liu C."/>
            <person name="Sun Q."/>
        </authorList>
    </citation>
    <scope>NUCLEOTIDE SEQUENCE [LARGE SCALE GENOMIC DNA]</scope>
    <source>
        <strain evidence="1 2">NSJ-71</strain>
    </source>
</reference>
<keyword evidence="2" id="KW-1185">Reference proteome</keyword>